<gene>
    <name evidence="12" type="primary">RARS</name>
    <name evidence="8 12" type="synonym">argS</name>
</gene>
<dbReference type="InterPro" id="IPR036695">
    <property type="entry name" value="Arg-tRNA-synth_N_sf"/>
</dbReference>
<dbReference type="PRINTS" id="PR01038">
    <property type="entry name" value="TRNASYNTHARG"/>
</dbReference>
<dbReference type="HAMAP" id="MF_00123">
    <property type="entry name" value="Arg_tRNA_synth"/>
    <property type="match status" value="1"/>
</dbReference>
<keyword evidence="5 8" id="KW-0648">Protein biosynthesis</keyword>
<dbReference type="Gene3D" id="3.30.1360.70">
    <property type="entry name" value="Arginyl tRNA synthetase N-terminal domain"/>
    <property type="match status" value="1"/>
</dbReference>
<dbReference type="PROSITE" id="PS00178">
    <property type="entry name" value="AA_TRNA_LIGASE_I"/>
    <property type="match status" value="1"/>
</dbReference>
<dbReference type="Gene3D" id="3.40.50.620">
    <property type="entry name" value="HUPs"/>
    <property type="match status" value="1"/>
</dbReference>
<dbReference type="PANTHER" id="PTHR11956:SF5">
    <property type="entry name" value="ARGININE--TRNA LIGASE, CYTOPLASMIC"/>
    <property type="match status" value="1"/>
</dbReference>
<dbReference type="EMBL" id="KF900730">
    <property type="protein sequence ID" value="AIF05150.1"/>
    <property type="molecule type" value="Genomic_DNA"/>
</dbReference>
<feature type="domain" description="Arginyl tRNA synthetase N-terminal" evidence="11">
    <location>
        <begin position="4"/>
        <end position="88"/>
    </location>
</feature>
<evidence type="ECO:0000256" key="6">
    <source>
        <dbReference type="ARBA" id="ARBA00023146"/>
    </source>
</evidence>
<evidence type="ECO:0000256" key="4">
    <source>
        <dbReference type="ARBA" id="ARBA00022840"/>
    </source>
</evidence>
<evidence type="ECO:0000256" key="2">
    <source>
        <dbReference type="ARBA" id="ARBA00022598"/>
    </source>
</evidence>
<dbReference type="SMART" id="SM01016">
    <property type="entry name" value="Arg_tRNA_synt_N"/>
    <property type="match status" value="1"/>
</dbReference>
<evidence type="ECO:0000259" key="10">
    <source>
        <dbReference type="SMART" id="SM00836"/>
    </source>
</evidence>
<dbReference type="InterPro" id="IPR014729">
    <property type="entry name" value="Rossmann-like_a/b/a_fold"/>
</dbReference>
<dbReference type="Pfam" id="PF00750">
    <property type="entry name" value="tRNA-synt_1d"/>
    <property type="match status" value="1"/>
</dbReference>
<dbReference type="AlphaFoldDB" id="A0A075GQ00"/>
<dbReference type="GO" id="GO:0005524">
    <property type="term" value="F:ATP binding"/>
    <property type="evidence" value="ECO:0007669"/>
    <property type="project" value="UniProtKB-UniRule"/>
</dbReference>
<dbReference type="SMART" id="SM00836">
    <property type="entry name" value="DALR_1"/>
    <property type="match status" value="1"/>
</dbReference>
<evidence type="ECO:0000256" key="9">
    <source>
        <dbReference type="RuleBase" id="RU363038"/>
    </source>
</evidence>
<keyword evidence="6 8" id="KW-0030">Aminoacyl-tRNA synthetase</keyword>
<keyword evidence="4 8" id="KW-0067">ATP-binding</keyword>
<dbReference type="InterPro" id="IPR001412">
    <property type="entry name" value="aa-tRNA-synth_I_CS"/>
</dbReference>
<dbReference type="InterPro" id="IPR009080">
    <property type="entry name" value="tRNAsynth_Ia_anticodon-bd"/>
</dbReference>
<dbReference type="SUPFAM" id="SSF47323">
    <property type="entry name" value="Anticodon-binding domain of a subclass of class I aminoacyl-tRNA synthetases"/>
    <property type="match status" value="1"/>
</dbReference>
<dbReference type="Pfam" id="PF03485">
    <property type="entry name" value="Arg_tRNA_synt_N"/>
    <property type="match status" value="1"/>
</dbReference>
<dbReference type="InterPro" id="IPR001278">
    <property type="entry name" value="Arg-tRNA-ligase"/>
</dbReference>
<accession>A0A075GQ00</accession>
<evidence type="ECO:0000256" key="5">
    <source>
        <dbReference type="ARBA" id="ARBA00022917"/>
    </source>
</evidence>
<dbReference type="Gene3D" id="1.10.730.10">
    <property type="entry name" value="Isoleucyl-tRNA Synthetase, Domain 1"/>
    <property type="match status" value="1"/>
</dbReference>
<protein>
    <recommendedName>
        <fullName evidence="8">Arginine--tRNA ligase</fullName>
        <ecNumber evidence="8">6.1.1.19</ecNumber>
    </recommendedName>
    <alternativeName>
        <fullName evidence="8">Arginyl-tRNA synthetase</fullName>
        <shortName evidence="8">ArgRS</shortName>
    </alternativeName>
</protein>
<sequence>MAFLNIINHLKENTSKIISEKGYDNVDFAVEYSRSGFGDITCNVAFLLAKNLKKNPQEIAQEFAGEYNLGNELEKVEAHKSGYLNFFININSFNNTVVPQSLKENYGSVDIGKNSKLIIEHTSVNPNKALHIGHLRNVAIGDSLSRILSKVNYDVKVLNYVDDSGLQVADIIVGFKYVGFSESPPDGEKFADYCGDTVYVSTTSKYESDKDLESKRHGILKELEDPTSDIAKFGKTLTRKILSDQLDTVWNLGASYDCLNFESEILYSKLWERIFERMKSENLLRLEDQGDNTGCWVLPIENEDDKIIVRSNGAATYVAKDIPYAAWKLGALTDPFNYTEYTTQPNGRMLYETTLEETQIPKQFFTANKVITVIDNRQTNLQKIVTNLMSKFNPESSYLHLGYEAVTLSAETAKILGNTTDGKNVQMSGRKGLYVNADEIIAKLEKHIFLESKERNNDLDDILLNEIAHNVAVGTIRYELIKPDLGKIITFDINTSLKLEGDTCSYIQYSCVRAARILEKFGKEPNFDTNFDQLNTKYEVGLIKQIGLFEVFVNDAAKNYSPKVIAKYCYDLAVAFSSFYEHVNVLKADTPELINARLCLVLSFKLTLEKALDLIGIIAPQRM</sequence>
<dbReference type="InterPro" id="IPR008909">
    <property type="entry name" value="DALR_anticod-bd"/>
</dbReference>
<keyword evidence="3 8" id="KW-0547">Nucleotide-binding</keyword>
<dbReference type="GO" id="GO:0006420">
    <property type="term" value="P:arginyl-tRNA aminoacylation"/>
    <property type="evidence" value="ECO:0007669"/>
    <property type="project" value="UniProtKB-UniRule"/>
</dbReference>
<comment type="catalytic activity">
    <reaction evidence="7 8">
        <text>tRNA(Arg) + L-arginine + ATP = L-arginyl-tRNA(Arg) + AMP + diphosphate</text>
        <dbReference type="Rhea" id="RHEA:20301"/>
        <dbReference type="Rhea" id="RHEA-COMP:9658"/>
        <dbReference type="Rhea" id="RHEA-COMP:9673"/>
        <dbReference type="ChEBI" id="CHEBI:30616"/>
        <dbReference type="ChEBI" id="CHEBI:32682"/>
        <dbReference type="ChEBI" id="CHEBI:33019"/>
        <dbReference type="ChEBI" id="CHEBI:78442"/>
        <dbReference type="ChEBI" id="CHEBI:78513"/>
        <dbReference type="ChEBI" id="CHEBI:456215"/>
        <dbReference type="EC" id="6.1.1.19"/>
    </reaction>
</comment>
<organism evidence="12">
    <name type="scientific">uncultured marine thaumarchaeote KM3_17_G07</name>
    <dbReference type="NCBI Taxonomy" id="1456063"/>
    <lineage>
        <taxon>Archaea</taxon>
        <taxon>Nitrososphaerota</taxon>
        <taxon>environmental samples</taxon>
    </lineage>
</organism>
<evidence type="ECO:0000256" key="3">
    <source>
        <dbReference type="ARBA" id="ARBA00022741"/>
    </source>
</evidence>
<comment type="subcellular location">
    <subcellularLocation>
        <location evidence="8">Cytoplasm</location>
    </subcellularLocation>
</comment>
<keyword evidence="8" id="KW-0963">Cytoplasm</keyword>
<dbReference type="EC" id="6.1.1.19" evidence="8"/>
<dbReference type="GO" id="GO:0005737">
    <property type="term" value="C:cytoplasm"/>
    <property type="evidence" value="ECO:0007669"/>
    <property type="project" value="UniProtKB-SubCell"/>
</dbReference>
<feature type="domain" description="DALR anticodon binding" evidence="10">
    <location>
        <begin position="507"/>
        <end position="623"/>
    </location>
</feature>
<evidence type="ECO:0000256" key="1">
    <source>
        <dbReference type="ARBA" id="ARBA00005594"/>
    </source>
</evidence>
<evidence type="ECO:0000313" key="12">
    <source>
        <dbReference type="EMBL" id="AIF05150.1"/>
    </source>
</evidence>
<keyword evidence="2 8" id="KW-0436">Ligase</keyword>
<dbReference type="InterPro" id="IPR035684">
    <property type="entry name" value="ArgRS_core"/>
</dbReference>
<feature type="short sequence motif" description="'HIGH' region" evidence="8">
    <location>
        <begin position="124"/>
        <end position="134"/>
    </location>
</feature>
<name>A0A075GQ00_9ARCH</name>
<dbReference type="InterPro" id="IPR005148">
    <property type="entry name" value="Arg-tRNA-synth_N"/>
</dbReference>
<proteinExistence type="inferred from homology"/>
<dbReference type="SUPFAM" id="SSF55190">
    <property type="entry name" value="Arginyl-tRNA synthetase (ArgRS), N-terminal 'additional' domain"/>
    <property type="match status" value="1"/>
</dbReference>
<dbReference type="GO" id="GO:0004814">
    <property type="term" value="F:arginine-tRNA ligase activity"/>
    <property type="evidence" value="ECO:0007669"/>
    <property type="project" value="UniProtKB-UniRule"/>
</dbReference>
<dbReference type="Pfam" id="PF05746">
    <property type="entry name" value="DALR_1"/>
    <property type="match status" value="1"/>
</dbReference>
<evidence type="ECO:0000259" key="11">
    <source>
        <dbReference type="SMART" id="SM01016"/>
    </source>
</evidence>
<dbReference type="PANTHER" id="PTHR11956">
    <property type="entry name" value="ARGINYL-TRNA SYNTHETASE"/>
    <property type="match status" value="1"/>
</dbReference>
<evidence type="ECO:0000256" key="8">
    <source>
        <dbReference type="HAMAP-Rule" id="MF_00123"/>
    </source>
</evidence>
<evidence type="ECO:0000256" key="7">
    <source>
        <dbReference type="ARBA" id="ARBA00049339"/>
    </source>
</evidence>
<comment type="similarity">
    <text evidence="1 8 9">Belongs to the class-I aminoacyl-tRNA synthetase family.</text>
</comment>
<reference evidence="12" key="1">
    <citation type="journal article" date="2014" name="Genome Biol. Evol.">
        <title>Pangenome evidence for extensive interdomain horizontal transfer affecting lineage core and shell genes in uncultured planktonic thaumarchaeota and euryarchaeota.</title>
        <authorList>
            <person name="Deschamps P."/>
            <person name="Zivanovic Y."/>
            <person name="Moreira D."/>
            <person name="Rodriguez-Valera F."/>
            <person name="Lopez-Garcia P."/>
        </authorList>
    </citation>
    <scope>NUCLEOTIDE SEQUENCE</scope>
</reference>
<dbReference type="SUPFAM" id="SSF52374">
    <property type="entry name" value="Nucleotidylyl transferase"/>
    <property type="match status" value="1"/>
</dbReference>